<dbReference type="EMBL" id="QSSA01000004">
    <property type="protein sequence ID" value="RGL63571.1"/>
    <property type="molecule type" value="Genomic_DNA"/>
</dbReference>
<proteinExistence type="predicted"/>
<gene>
    <name evidence="1" type="ORF">DXC61_02800</name>
</gene>
<evidence type="ECO:0000313" key="1">
    <source>
        <dbReference type="EMBL" id="RGL63571.1"/>
    </source>
</evidence>
<organism evidence="1 2">
    <name type="scientific">Segatella copri</name>
    <dbReference type="NCBI Taxonomy" id="165179"/>
    <lineage>
        <taxon>Bacteria</taxon>
        <taxon>Pseudomonadati</taxon>
        <taxon>Bacteroidota</taxon>
        <taxon>Bacteroidia</taxon>
        <taxon>Bacteroidales</taxon>
        <taxon>Prevotellaceae</taxon>
        <taxon>Segatella</taxon>
    </lineage>
</organism>
<name>A0AA92T036_9BACT</name>
<comment type="caution">
    <text evidence="1">The sequence shown here is derived from an EMBL/GenBank/DDBJ whole genome shotgun (WGS) entry which is preliminary data.</text>
</comment>
<accession>A0AA92T036</accession>
<evidence type="ECO:0000313" key="2">
    <source>
        <dbReference type="Proteomes" id="UP000261187"/>
    </source>
</evidence>
<dbReference type="Proteomes" id="UP000261187">
    <property type="component" value="Unassembled WGS sequence"/>
</dbReference>
<protein>
    <submittedName>
        <fullName evidence="1">Uncharacterized protein</fullName>
    </submittedName>
</protein>
<sequence>MKATTKNREIFLGTVAENGNGCGNGCGKTAVFFLVFPAKSFYLCSVKRKNDFSNRSIPTPKQRINNIKYHNQT</sequence>
<reference evidence="1 2" key="1">
    <citation type="submission" date="2018-08" db="EMBL/GenBank/DDBJ databases">
        <title>A genome reference for cultivated species of the human gut microbiota.</title>
        <authorList>
            <person name="Zou Y."/>
            <person name="Xue W."/>
            <person name="Luo G."/>
        </authorList>
    </citation>
    <scope>NUCLEOTIDE SEQUENCE [LARGE SCALE GENOMIC DNA]</scope>
    <source>
        <strain evidence="1 2">TF06-40</strain>
    </source>
</reference>
<dbReference type="AlphaFoldDB" id="A0AA92T036"/>